<name>A0A8J6JI72_9FIRM</name>
<dbReference type="Proteomes" id="UP000607645">
    <property type="component" value="Unassembled WGS sequence"/>
</dbReference>
<dbReference type="Pfam" id="PF01381">
    <property type="entry name" value="HTH_3"/>
    <property type="match status" value="1"/>
</dbReference>
<dbReference type="GO" id="GO:0003700">
    <property type="term" value="F:DNA-binding transcription factor activity"/>
    <property type="evidence" value="ECO:0007669"/>
    <property type="project" value="TreeGrafter"/>
</dbReference>
<dbReference type="PANTHER" id="PTHR46797:SF1">
    <property type="entry name" value="METHYLPHOSPHONATE SYNTHASE"/>
    <property type="match status" value="1"/>
</dbReference>
<gene>
    <name evidence="3" type="ORF">H8S62_01815</name>
</gene>
<evidence type="ECO:0000256" key="1">
    <source>
        <dbReference type="ARBA" id="ARBA00023125"/>
    </source>
</evidence>
<comment type="caution">
    <text evidence="3">The sequence shown here is derived from an EMBL/GenBank/DDBJ whole genome shotgun (WGS) entry which is preliminary data.</text>
</comment>
<accession>A0A8J6JI72</accession>
<sequence length="114" mass="12635">MKEKKDINIKVGERIKNAREKAGLTQEKFAELLSLSAKNISAIERGAVGISLTTLQKICETLSISSDRILFESPDENSEAELLAGRMKRLAPEQFKIAKDILNKVFEAFALVGK</sequence>
<feature type="domain" description="HTH cro/C1-type" evidence="2">
    <location>
        <begin position="15"/>
        <end position="69"/>
    </location>
</feature>
<dbReference type="SUPFAM" id="SSF47413">
    <property type="entry name" value="lambda repressor-like DNA-binding domains"/>
    <property type="match status" value="1"/>
</dbReference>
<reference evidence="3" key="1">
    <citation type="submission" date="2020-08" db="EMBL/GenBank/DDBJ databases">
        <title>Genome public.</title>
        <authorList>
            <person name="Liu C."/>
            <person name="Sun Q."/>
        </authorList>
    </citation>
    <scope>NUCLEOTIDE SEQUENCE</scope>
    <source>
        <strain evidence="3">NSJ-52</strain>
    </source>
</reference>
<keyword evidence="1" id="KW-0238">DNA-binding</keyword>
<evidence type="ECO:0000313" key="4">
    <source>
        <dbReference type="Proteomes" id="UP000607645"/>
    </source>
</evidence>
<proteinExistence type="predicted"/>
<dbReference type="EMBL" id="JACOPQ010000001">
    <property type="protein sequence ID" value="MBC5735747.1"/>
    <property type="molecule type" value="Genomic_DNA"/>
</dbReference>
<dbReference type="Gene3D" id="1.10.260.40">
    <property type="entry name" value="lambda repressor-like DNA-binding domains"/>
    <property type="match status" value="1"/>
</dbReference>
<protein>
    <submittedName>
        <fullName evidence="3">Helix-turn-helix transcriptional regulator</fullName>
    </submittedName>
</protein>
<dbReference type="SMART" id="SM00530">
    <property type="entry name" value="HTH_XRE"/>
    <property type="match status" value="1"/>
</dbReference>
<keyword evidence="4" id="KW-1185">Reference proteome</keyword>
<dbReference type="GO" id="GO:0003677">
    <property type="term" value="F:DNA binding"/>
    <property type="evidence" value="ECO:0007669"/>
    <property type="project" value="UniProtKB-KW"/>
</dbReference>
<dbReference type="InterPro" id="IPR050807">
    <property type="entry name" value="TransReg_Diox_bact_type"/>
</dbReference>
<organism evidence="3 4">
    <name type="scientific">Lawsonibacter faecis</name>
    <dbReference type="NCBI Taxonomy" id="2763052"/>
    <lineage>
        <taxon>Bacteria</taxon>
        <taxon>Bacillati</taxon>
        <taxon>Bacillota</taxon>
        <taxon>Clostridia</taxon>
        <taxon>Eubacteriales</taxon>
        <taxon>Oscillospiraceae</taxon>
        <taxon>Lawsonibacter</taxon>
    </lineage>
</organism>
<dbReference type="GO" id="GO:0005829">
    <property type="term" value="C:cytosol"/>
    <property type="evidence" value="ECO:0007669"/>
    <property type="project" value="TreeGrafter"/>
</dbReference>
<dbReference type="InterPro" id="IPR001387">
    <property type="entry name" value="Cro/C1-type_HTH"/>
</dbReference>
<dbReference type="RefSeq" id="WP_155147005.1">
    <property type="nucleotide sequence ID" value="NZ_JACOPQ010000001.1"/>
</dbReference>
<dbReference type="InterPro" id="IPR010982">
    <property type="entry name" value="Lambda_DNA-bd_dom_sf"/>
</dbReference>
<evidence type="ECO:0000313" key="3">
    <source>
        <dbReference type="EMBL" id="MBC5735747.1"/>
    </source>
</evidence>
<dbReference type="PANTHER" id="PTHR46797">
    <property type="entry name" value="HTH-TYPE TRANSCRIPTIONAL REGULATOR"/>
    <property type="match status" value="1"/>
</dbReference>
<dbReference type="CDD" id="cd00093">
    <property type="entry name" value="HTH_XRE"/>
    <property type="match status" value="1"/>
</dbReference>
<dbReference type="PROSITE" id="PS50943">
    <property type="entry name" value="HTH_CROC1"/>
    <property type="match status" value="1"/>
</dbReference>
<dbReference type="AlphaFoldDB" id="A0A8J6JI72"/>
<evidence type="ECO:0000259" key="2">
    <source>
        <dbReference type="PROSITE" id="PS50943"/>
    </source>
</evidence>